<reference evidence="2 3" key="1">
    <citation type="submission" date="2018-08" db="EMBL/GenBank/DDBJ databases">
        <title>Flavobacterium tibetense sp. nov., isolated from a wetland YonghuCo on Tibetan Plateau.</title>
        <authorList>
            <person name="Phurbu D."/>
            <person name="Lu H."/>
            <person name="Xing P."/>
        </authorList>
    </citation>
    <scope>NUCLEOTIDE SEQUENCE [LARGE SCALE GENOMIC DNA]</scope>
    <source>
        <strain evidence="2 3">DJC</strain>
    </source>
</reference>
<evidence type="ECO:0000256" key="1">
    <source>
        <dbReference type="SAM" id="MobiDB-lite"/>
    </source>
</evidence>
<feature type="compositionally biased region" description="Basic and acidic residues" evidence="1">
    <location>
        <begin position="1"/>
        <end position="21"/>
    </location>
</feature>
<protein>
    <submittedName>
        <fullName evidence="2">Uncharacterized protein</fullName>
    </submittedName>
</protein>
<evidence type="ECO:0000313" key="2">
    <source>
        <dbReference type="EMBL" id="RGP38779.1"/>
    </source>
</evidence>
<dbReference type="AlphaFoldDB" id="A0A411Z6U6"/>
<gene>
    <name evidence="2" type="ORF">D1012_01245</name>
</gene>
<organism evidence="2 3">
    <name type="scientific">Pseudotabrizicola alkalilacus</name>
    <dbReference type="NCBI Taxonomy" id="2305252"/>
    <lineage>
        <taxon>Bacteria</taxon>
        <taxon>Pseudomonadati</taxon>
        <taxon>Pseudomonadota</taxon>
        <taxon>Alphaproteobacteria</taxon>
        <taxon>Rhodobacterales</taxon>
        <taxon>Paracoccaceae</taxon>
        <taxon>Pseudotabrizicola</taxon>
    </lineage>
</organism>
<comment type="caution">
    <text evidence="2">The sequence shown here is derived from an EMBL/GenBank/DDBJ whole genome shotgun (WGS) entry which is preliminary data.</text>
</comment>
<sequence>MPRDFGQTEKPDSSVRDDSQRQENPFCQSRPRYLLQSELAFERAVFKHPKLSIFRRNATTWEVLLMIARADEQQGPGLYEIVESVETNALGQSALLRFLRERREDGIIRFNRSPQKQSKWTLAISEDLRADLLDLLLLRQQAR</sequence>
<dbReference type="Proteomes" id="UP000284547">
    <property type="component" value="Unassembled WGS sequence"/>
</dbReference>
<name>A0A411Z6U6_9RHOB</name>
<accession>A0A411Z6U6</accession>
<keyword evidence="3" id="KW-1185">Reference proteome</keyword>
<feature type="region of interest" description="Disordered" evidence="1">
    <location>
        <begin position="1"/>
        <end position="26"/>
    </location>
</feature>
<proteinExistence type="predicted"/>
<dbReference type="EMBL" id="QWEY01000001">
    <property type="protein sequence ID" value="RGP38779.1"/>
    <property type="molecule type" value="Genomic_DNA"/>
</dbReference>
<dbReference type="RefSeq" id="WP_118149523.1">
    <property type="nucleotide sequence ID" value="NZ_QWEY01000001.1"/>
</dbReference>
<evidence type="ECO:0000313" key="3">
    <source>
        <dbReference type="Proteomes" id="UP000284547"/>
    </source>
</evidence>